<dbReference type="PaxDb" id="121845-A0A1S3DPT8"/>
<reference evidence="3" key="1">
    <citation type="submission" date="2025-08" db="UniProtKB">
        <authorList>
            <consortium name="RefSeq"/>
        </authorList>
    </citation>
    <scope>IDENTIFICATION</scope>
</reference>
<accession>A0A1S3DPT8</accession>
<protein>
    <submittedName>
        <fullName evidence="3">Uncharacterized protein LOC103521830</fullName>
    </submittedName>
</protein>
<dbReference type="Proteomes" id="UP000079169">
    <property type="component" value="Unplaced"/>
</dbReference>
<evidence type="ECO:0000313" key="2">
    <source>
        <dbReference type="Proteomes" id="UP000079169"/>
    </source>
</evidence>
<gene>
    <name evidence="3" type="primary">LOC103521830</name>
</gene>
<sequence>MAVYENYLIFESYQNSDSQTEPIKTKDEATQPVVSSTKEAQTGTTTSSQLVPLSEDEEQSLAKFLSNISTNVIKELDKNDVSNAMARLVSLDFDDIEDIQSEKVQSFEAPKIENTKVK</sequence>
<evidence type="ECO:0000256" key="1">
    <source>
        <dbReference type="SAM" id="MobiDB-lite"/>
    </source>
</evidence>
<organism evidence="2 3">
    <name type="scientific">Diaphorina citri</name>
    <name type="common">Asian citrus psyllid</name>
    <dbReference type="NCBI Taxonomy" id="121845"/>
    <lineage>
        <taxon>Eukaryota</taxon>
        <taxon>Metazoa</taxon>
        <taxon>Ecdysozoa</taxon>
        <taxon>Arthropoda</taxon>
        <taxon>Hexapoda</taxon>
        <taxon>Insecta</taxon>
        <taxon>Pterygota</taxon>
        <taxon>Neoptera</taxon>
        <taxon>Paraneoptera</taxon>
        <taxon>Hemiptera</taxon>
        <taxon>Sternorrhyncha</taxon>
        <taxon>Psylloidea</taxon>
        <taxon>Psyllidae</taxon>
        <taxon>Diaphorininae</taxon>
        <taxon>Diaphorina</taxon>
    </lineage>
</organism>
<feature type="compositionally biased region" description="Polar residues" evidence="1">
    <location>
        <begin position="32"/>
        <end position="51"/>
    </location>
</feature>
<dbReference type="AlphaFoldDB" id="A0A1S3DPT8"/>
<keyword evidence="2" id="KW-1185">Reference proteome</keyword>
<name>A0A1S3DPT8_DIACI</name>
<feature type="region of interest" description="Disordered" evidence="1">
    <location>
        <begin position="15"/>
        <end position="51"/>
    </location>
</feature>
<dbReference type="GeneID" id="103521830"/>
<dbReference type="RefSeq" id="XP_008485159.1">
    <property type="nucleotide sequence ID" value="XM_008486937.2"/>
</dbReference>
<proteinExistence type="predicted"/>
<evidence type="ECO:0000313" key="3">
    <source>
        <dbReference type="RefSeq" id="XP_008485159.1"/>
    </source>
</evidence>
<dbReference type="KEGG" id="dci:103521830"/>